<name>A0A914PZZ7_9BILA</name>
<reference evidence="2" key="1">
    <citation type="submission" date="2022-11" db="UniProtKB">
        <authorList>
            <consortium name="WormBaseParasite"/>
        </authorList>
    </citation>
    <scope>IDENTIFICATION</scope>
</reference>
<protein>
    <submittedName>
        <fullName evidence="2">Uncharacterized protein</fullName>
    </submittedName>
</protein>
<keyword evidence="1" id="KW-1185">Reference proteome</keyword>
<dbReference type="AlphaFoldDB" id="A0A914PZZ7"/>
<dbReference type="WBParaSite" id="PDA_v2.g24004.t1">
    <property type="protein sequence ID" value="PDA_v2.g24004.t1"/>
    <property type="gene ID" value="PDA_v2.g24004"/>
</dbReference>
<dbReference type="Proteomes" id="UP000887578">
    <property type="component" value="Unplaced"/>
</dbReference>
<evidence type="ECO:0000313" key="1">
    <source>
        <dbReference type="Proteomes" id="UP000887578"/>
    </source>
</evidence>
<sequence length="137" mass="16233">MKICKFFKHRNFPYFVVQKVENNGDRWEYWSLDGEKHSLENNEDLPNNLWIVKEIRLYREFNFTALFQKIVVCDAKYLYFHDCSPTISYNEFKYLTASGNVEDLAICGSVIRYEENGEAVPFEEILECLPKIIAITL</sequence>
<accession>A0A914PZZ7</accession>
<proteinExistence type="predicted"/>
<organism evidence="1 2">
    <name type="scientific">Panagrolaimus davidi</name>
    <dbReference type="NCBI Taxonomy" id="227884"/>
    <lineage>
        <taxon>Eukaryota</taxon>
        <taxon>Metazoa</taxon>
        <taxon>Ecdysozoa</taxon>
        <taxon>Nematoda</taxon>
        <taxon>Chromadorea</taxon>
        <taxon>Rhabditida</taxon>
        <taxon>Tylenchina</taxon>
        <taxon>Panagrolaimomorpha</taxon>
        <taxon>Panagrolaimoidea</taxon>
        <taxon>Panagrolaimidae</taxon>
        <taxon>Panagrolaimus</taxon>
    </lineage>
</organism>
<evidence type="ECO:0000313" key="2">
    <source>
        <dbReference type="WBParaSite" id="PDA_v2.g24004.t1"/>
    </source>
</evidence>